<dbReference type="AlphaFoldDB" id="A0A2G9SJ24"/>
<dbReference type="EMBL" id="KV924184">
    <property type="protein sequence ID" value="PIO40125.1"/>
    <property type="molecule type" value="Genomic_DNA"/>
</dbReference>
<reference evidence="2" key="1">
    <citation type="journal article" date="2017" name="Nat. Commun.">
        <title>The North American bullfrog draft genome provides insight into hormonal regulation of long noncoding RNA.</title>
        <authorList>
            <person name="Hammond S.A."/>
            <person name="Warren R.L."/>
            <person name="Vandervalk B.P."/>
            <person name="Kucuk E."/>
            <person name="Khan H."/>
            <person name="Gibb E.A."/>
            <person name="Pandoh P."/>
            <person name="Kirk H."/>
            <person name="Zhao Y."/>
            <person name="Jones M."/>
            <person name="Mungall A.J."/>
            <person name="Coope R."/>
            <person name="Pleasance S."/>
            <person name="Moore R.A."/>
            <person name="Holt R.A."/>
            <person name="Round J.M."/>
            <person name="Ohora S."/>
            <person name="Walle B.V."/>
            <person name="Veldhoen N."/>
            <person name="Helbing C.C."/>
            <person name="Birol I."/>
        </authorList>
    </citation>
    <scope>NUCLEOTIDE SEQUENCE [LARGE SCALE GENOMIC DNA]</scope>
</reference>
<sequence length="32" mass="3903">MSPGTPNLIKKGKYQPHNQRMWRKEGFMKWVK</sequence>
<organism evidence="1 2">
    <name type="scientific">Aquarana catesbeiana</name>
    <name type="common">American bullfrog</name>
    <name type="synonym">Rana catesbeiana</name>
    <dbReference type="NCBI Taxonomy" id="8400"/>
    <lineage>
        <taxon>Eukaryota</taxon>
        <taxon>Metazoa</taxon>
        <taxon>Chordata</taxon>
        <taxon>Craniata</taxon>
        <taxon>Vertebrata</taxon>
        <taxon>Euteleostomi</taxon>
        <taxon>Amphibia</taxon>
        <taxon>Batrachia</taxon>
        <taxon>Anura</taxon>
        <taxon>Neobatrachia</taxon>
        <taxon>Ranoidea</taxon>
        <taxon>Ranidae</taxon>
        <taxon>Aquarana</taxon>
    </lineage>
</organism>
<dbReference type="Proteomes" id="UP000228934">
    <property type="component" value="Unassembled WGS sequence"/>
</dbReference>
<name>A0A2G9SJ24_AQUCT</name>
<gene>
    <name evidence="1" type="ORF">AB205_0013610</name>
</gene>
<evidence type="ECO:0000313" key="2">
    <source>
        <dbReference type="Proteomes" id="UP000228934"/>
    </source>
</evidence>
<keyword evidence="2" id="KW-1185">Reference proteome</keyword>
<evidence type="ECO:0000313" key="1">
    <source>
        <dbReference type="EMBL" id="PIO40125.1"/>
    </source>
</evidence>
<proteinExistence type="predicted"/>
<protein>
    <submittedName>
        <fullName evidence="1">Uncharacterized protein</fullName>
    </submittedName>
</protein>
<accession>A0A2G9SJ24</accession>